<accession>A0A842JKF4</accession>
<dbReference type="InterPro" id="IPR011701">
    <property type="entry name" value="MFS"/>
</dbReference>
<comment type="subcellular location">
    <subcellularLocation>
        <location evidence="1">Cell membrane</location>
        <topology evidence="1">Multi-pass membrane protein</topology>
    </subcellularLocation>
</comment>
<feature type="transmembrane region" description="Helical" evidence="6">
    <location>
        <begin position="318"/>
        <end position="339"/>
    </location>
</feature>
<evidence type="ECO:0000313" key="9">
    <source>
        <dbReference type="Proteomes" id="UP000587396"/>
    </source>
</evidence>
<dbReference type="Gene3D" id="1.20.1250.20">
    <property type="entry name" value="MFS general substrate transporter like domains"/>
    <property type="match status" value="1"/>
</dbReference>
<evidence type="ECO:0000256" key="6">
    <source>
        <dbReference type="SAM" id="Phobius"/>
    </source>
</evidence>
<keyword evidence="9" id="KW-1185">Reference proteome</keyword>
<keyword evidence="5 6" id="KW-0472">Membrane</keyword>
<evidence type="ECO:0000256" key="3">
    <source>
        <dbReference type="ARBA" id="ARBA00022692"/>
    </source>
</evidence>
<dbReference type="AlphaFoldDB" id="A0A842JKF4"/>
<name>A0A842JKF4_9ACTN</name>
<evidence type="ECO:0000256" key="4">
    <source>
        <dbReference type="ARBA" id="ARBA00022989"/>
    </source>
</evidence>
<protein>
    <submittedName>
        <fullName evidence="8">MFS transporter</fullName>
    </submittedName>
</protein>
<dbReference type="PANTHER" id="PTHR43124:SF3">
    <property type="entry name" value="CHLORAMPHENICOL EFFLUX PUMP RV0191"/>
    <property type="match status" value="1"/>
</dbReference>
<dbReference type="CDD" id="cd06174">
    <property type="entry name" value="MFS"/>
    <property type="match status" value="1"/>
</dbReference>
<dbReference type="Proteomes" id="UP000587396">
    <property type="component" value="Unassembled WGS sequence"/>
</dbReference>
<feature type="transmembrane region" description="Helical" evidence="6">
    <location>
        <begin position="80"/>
        <end position="99"/>
    </location>
</feature>
<keyword evidence="3 6" id="KW-0812">Transmembrane</keyword>
<feature type="transmembrane region" description="Helical" evidence="6">
    <location>
        <begin position="293"/>
        <end position="312"/>
    </location>
</feature>
<dbReference type="InterPro" id="IPR050189">
    <property type="entry name" value="MFS_Efflux_Transporters"/>
</dbReference>
<dbReference type="RefSeq" id="WP_185905932.1">
    <property type="nucleotide sequence ID" value="NZ_JACMSE010000010.1"/>
</dbReference>
<feature type="transmembrane region" description="Helical" evidence="6">
    <location>
        <begin position="380"/>
        <end position="402"/>
    </location>
</feature>
<dbReference type="InterPro" id="IPR020846">
    <property type="entry name" value="MFS_dom"/>
</dbReference>
<evidence type="ECO:0000313" key="8">
    <source>
        <dbReference type="EMBL" id="MBC2890205.1"/>
    </source>
</evidence>
<organism evidence="8 9">
    <name type="scientific">Gordonibacter massiliensis</name>
    <name type="common">ex Traore et al. 2017</name>
    <dbReference type="NCBI Taxonomy" id="1841863"/>
    <lineage>
        <taxon>Bacteria</taxon>
        <taxon>Bacillati</taxon>
        <taxon>Actinomycetota</taxon>
        <taxon>Coriobacteriia</taxon>
        <taxon>Eggerthellales</taxon>
        <taxon>Eggerthellaceae</taxon>
        <taxon>Gordonibacter</taxon>
    </lineage>
</organism>
<keyword evidence="4 6" id="KW-1133">Transmembrane helix</keyword>
<dbReference type="GO" id="GO:0022857">
    <property type="term" value="F:transmembrane transporter activity"/>
    <property type="evidence" value="ECO:0007669"/>
    <property type="project" value="InterPro"/>
</dbReference>
<proteinExistence type="predicted"/>
<comment type="caution">
    <text evidence="8">The sequence shown here is derived from an EMBL/GenBank/DDBJ whole genome shotgun (WGS) entry which is preliminary data.</text>
</comment>
<dbReference type="EMBL" id="JACMSE010000010">
    <property type="protein sequence ID" value="MBC2890205.1"/>
    <property type="molecule type" value="Genomic_DNA"/>
</dbReference>
<evidence type="ECO:0000259" key="7">
    <source>
        <dbReference type="PROSITE" id="PS50850"/>
    </source>
</evidence>
<evidence type="ECO:0000256" key="5">
    <source>
        <dbReference type="ARBA" id="ARBA00023136"/>
    </source>
</evidence>
<feature type="transmembrane region" description="Helical" evidence="6">
    <location>
        <begin position="170"/>
        <end position="187"/>
    </location>
</feature>
<dbReference type="SUPFAM" id="SSF103473">
    <property type="entry name" value="MFS general substrate transporter"/>
    <property type="match status" value="1"/>
</dbReference>
<sequence>MQETRSSLPNRWLVFVVAVIGSICVAVSWFKITGTMVFIKGEYGIDITTAGSLMSITALANLLIALPGGSIVSKFGVRKVWLFGIAWCLAFNVLGYFAPDFTTLAITRFCEGISVGFVFIIAPVIITEAFPAEKRGLPMTLWSIWSTVGTLIILNLCNVFTPLFGWRSNWLVAAAFLAVALVLNFLFCKVQSDMDKSVKNAEAKQNGAPKKKGAWGACLRNPACVCICIVFFAAIFAFNVYTSYYPTFLQSTLGIPSADANSISTVHTYWMIFLCLTFGFALNKIANKHHPKIFLALTFFVVAGGTLMWNMPSIPLDIVAILLCGTGMQLIGPMAHNLVPDTVAPHAVPIGMGMLSFASGLGSMLGPVICGQVVDATGSWGLMAVPVGIVALMGIAAAIVVLRKMYKGGTAQLAEGAAAVKEGGVAA</sequence>
<feature type="transmembrane region" description="Helical" evidence="6">
    <location>
        <begin position="50"/>
        <end position="68"/>
    </location>
</feature>
<evidence type="ECO:0000256" key="2">
    <source>
        <dbReference type="ARBA" id="ARBA00022475"/>
    </source>
</evidence>
<reference evidence="8 9" key="1">
    <citation type="submission" date="2020-08" db="EMBL/GenBank/DDBJ databases">
        <authorList>
            <person name="Liu C."/>
            <person name="Sun Q."/>
        </authorList>
    </citation>
    <scope>NUCLEOTIDE SEQUENCE [LARGE SCALE GENOMIC DNA]</scope>
    <source>
        <strain evidence="8 9">N22</strain>
    </source>
</reference>
<feature type="transmembrane region" description="Helical" evidence="6">
    <location>
        <begin position="262"/>
        <end position="281"/>
    </location>
</feature>
<feature type="transmembrane region" description="Helical" evidence="6">
    <location>
        <begin position="105"/>
        <end position="130"/>
    </location>
</feature>
<evidence type="ECO:0000256" key="1">
    <source>
        <dbReference type="ARBA" id="ARBA00004651"/>
    </source>
</evidence>
<feature type="domain" description="Major facilitator superfamily (MFS) profile" evidence="7">
    <location>
        <begin position="14"/>
        <end position="406"/>
    </location>
</feature>
<dbReference type="PROSITE" id="PS50850">
    <property type="entry name" value="MFS"/>
    <property type="match status" value="1"/>
</dbReference>
<dbReference type="GO" id="GO:0005886">
    <property type="term" value="C:plasma membrane"/>
    <property type="evidence" value="ECO:0007669"/>
    <property type="project" value="UniProtKB-SubCell"/>
</dbReference>
<feature type="transmembrane region" description="Helical" evidence="6">
    <location>
        <begin position="12"/>
        <end position="30"/>
    </location>
</feature>
<feature type="transmembrane region" description="Helical" evidence="6">
    <location>
        <begin position="142"/>
        <end position="164"/>
    </location>
</feature>
<keyword evidence="2" id="KW-1003">Cell membrane</keyword>
<gene>
    <name evidence="8" type="ORF">H7313_12775</name>
</gene>
<dbReference type="Pfam" id="PF07690">
    <property type="entry name" value="MFS_1"/>
    <property type="match status" value="1"/>
</dbReference>
<feature type="transmembrane region" description="Helical" evidence="6">
    <location>
        <begin position="219"/>
        <end position="242"/>
    </location>
</feature>
<feature type="transmembrane region" description="Helical" evidence="6">
    <location>
        <begin position="351"/>
        <end position="374"/>
    </location>
</feature>
<dbReference type="InterPro" id="IPR036259">
    <property type="entry name" value="MFS_trans_sf"/>
</dbReference>
<dbReference type="PANTHER" id="PTHR43124">
    <property type="entry name" value="PURINE EFFLUX PUMP PBUE"/>
    <property type="match status" value="1"/>
</dbReference>